<feature type="transmembrane region" description="Helical" evidence="1">
    <location>
        <begin position="43"/>
        <end position="70"/>
    </location>
</feature>
<evidence type="ECO:0000256" key="1">
    <source>
        <dbReference type="SAM" id="Phobius"/>
    </source>
</evidence>
<organism evidence="2 3">
    <name type="scientific">Limobrevibacterium gyesilva</name>
    <dbReference type="NCBI Taxonomy" id="2991712"/>
    <lineage>
        <taxon>Bacteria</taxon>
        <taxon>Pseudomonadati</taxon>
        <taxon>Pseudomonadota</taxon>
        <taxon>Alphaproteobacteria</taxon>
        <taxon>Acetobacterales</taxon>
        <taxon>Acetobacteraceae</taxon>
        <taxon>Limobrevibacterium</taxon>
    </lineage>
</organism>
<evidence type="ECO:0000313" key="3">
    <source>
        <dbReference type="Proteomes" id="UP001165679"/>
    </source>
</evidence>
<protein>
    <submittedName>
        <fullName evidence="2">DUF2254 domain-containing protein</fullName>
    </submittedName>
</protein>
<dbReference type="RefSeq" id="WP_264715888.1">
    <property type="nucleotide sequence ID" value="NZ_JAPDNT010000028.1"/>
</dbReference>
<sequence length="424" mass="46204">MRSMPLWLTPMVYMATSVAAGTILPRLEQAYLGAYTHHMSVGAALAFFSAVSSGMIALTGIVFAIAFVTVQFSAVAYSPRLVIMFVNNPALYHTLGIFFATFTYSLVALAWTDRGGSGIVPLFSTMLVVVLLVVSMLAFSLLIRSLDILQIHNVLRVIGAQGRAVIRAMFPRIADNASAGGQDETETAVALGAQTQTLSYSGEPRVIARFDIDALVRLAQGAGAVVVIECGVGETLVEDTMLLRVHGAAQSLPERALMRAVHLSTSRTFEQDPKYAIRLLVDIAIRALSPAVNDPTTAVQALDQIEDLLRRLGRRRLDTGRARDAGGALRLIFPTPTWQDYLALSFDEIRQFGATSVQVMRRLRSVLVGLSEAVATEARREAVRRYIDHLNLSVGRSAFDDQDQVVALEEDRQGLGLSRKRRDA</sequence>
<keyword evidence="1" id="KW-1133">Transmembrane helix</keyword>
<dbReference type="Proteomes" id="UP001165679">
    <property type="component" value="Unassembled WGS sequence"/>
</dbReference>
<reference evidence="2" key="2">
    <citation type="submission" date="2022-10" db="EMBL/GenBank/DDBJ databases">
        <authorList>
            <person name="Trinh H.N."/>
        </authorList>
    </citation>
    <scope>NUCLEOTIDE SEQUENCE</scope>
    <source>
        <strain evidence="2">RN2-1</strain>
    </source>
</reference>
<keyword evidence="3" id="KW-1185">Reference proteome</keyword>
<dbReference type="Pfam" id="PF10011">
    <property type="entry name" value="DUF2254"/>
    <property type="match status" value="1"/>
</dbReference>
<evidence type="ECO:0000313" key="2">
    <source>
        <dbReference type="EMBL" id="MCW3477020.1"/>
    </source>
</evidence>
<feature type="transmembrane region" description="Helical" evidence="1">
    <location>
        <begin position="90"/>
        <end position="112"/>
    </location>
</feature>
<name>A0AA42CJM6_9PROT</name>
<proteinExistence type="predicted"/>
<accession>A0AA42CJM6</accession>
<reference evidence="2" key="1">
    <citation type="submission" date="2022-09" db="EMBL/GenBank/DDBJ databases">
        <title>Rhodovastum sp. nov. RN2-1 isolated from soil in Seongnam, South Korea.</title>
        <authorList>
            <person name="Le N.T."/>
        </authorList>
    </citation>
    <scope>NUCLEOTIDE SEQUENCE</scope>
    <source>
        <strain evidence="2">RN2-1</strain>
    </source>
</reference>
<keyword evidence="1" id="KW-0812">Transmembrane</keyword>
<dbReference type="InterPro" id="IPR018723">
    <property type="entry name" value="DUF2254_membrane"/>
</dbReference>
<comment type="caution">
    <text evidence="2">The sequence shown here is derived from an EMBL/GenBank/DDBJ whole genome shotgun (WGS) entry which is preliminary data.</text>
</comment>
<gene>
    <name evidence="2" type="ORF">OL599_20845</name>
</gene>
<dbReference type="EMBL" id="JAPDNT010000028">
    <property type="protein sequence ID" value="MCW3477020.1"/>
    <property type="molecule type" value="Genomic_DNA"/>
</dbReference>
<feature type="transmembrane region" description="Helical" evidence="1">
    <location>
        <begin position="118"/>
        <end position="143"/>
    </location>
</feature>
<keyword evidence="1" id="KW-0472">Membrane</keyword>
<dbReference type="AlphaFoldDB" id="A0AA42CJM6"/>